<dbReference type="PANTHER" id="PTHR11085">
    <property type="entry name" value="NAD-DEPENDENT PROTEIN DEACYLASE SIRTUIN-5, MITOCHONDRIAL-RELATED"/>
    <property type="match status" value="1"/>
</dbReference>
<dbReference type="Gene3D" id="3.30.1600.10">
    <property type="entry name" value="SIR2/SIRT2 'Small Domain"/>
    <property type="match status" value="1"/>
</dbReference>
<proteinExistence type="predicted"/>
<comment type="caution">
    <text evidence="6">The sequence shown here is derived from an EMBL/GenBank/DDBJ whole genome shotgun (WGS) entry which is preliminary data.</text>
</comment>
<evidence type="ECO:0000313" key="6">
    <source>
        <dbReference type="EMBL" id="RCU57689.1"/>
    </source>
</evidence>
<dbReference type="PROSITE" id="PS50305">
    <property type="entry name" value="SIRTUIN"/>
    <property type="match status" value="1"/>
</dbReference>
<dbReference type="OrthoDB" id="9800582at2"/>
<evidence type="ECO:0000256" key="3">
    <source>
        <dbReference type="ARBA" id="ARBA00023027"/>
    </source>
</evidence>
<accession>A0A368P7C1</accession>
<dbReference type="Pfam" id="PF02146">
    <property type="entry name" value="SIR2"/>
    <property type="match status" value="1"/>
</dbReference>
<name>A0A368P7C1_9FLAO</name>
<dbReference type="Proteomes" id="UP000252249">
    <property type="component" value="Unassembled WGS sequence"/>
</dbReference>
<keyword evidence="3" id="KW-0520">NAD</keyword>
<dbReference type="EC" id="2.3.1.286" evidence="1"/>
<dbReference type="InterPro" id="IPR029035">
    <property type="entry name" value="DHS-like_NAD/FAD-binding_dom"/>
</dbReference>
<dbReference type="InterPro" id="IPR050134">
    <property type="entry name" value="NAD-dep_sirtuin_deacylases"/>
</dbReference>
<dbReference type="AlphaFoldDB" id="A0A368P7C1"/>
<comment type="caution">
    <text evidence="4">Lacks conserved residue(s) required for the propagation of feature annotation.</text>
</comment>
<dbReference type="GO" id="GO:0070403">
    <property type="term" value="F:NAD+ binding"/>
    <property type="evidence" value="ECO:0007669"/>
    <property type="project" value="InterPro"/>
</dbReference>
<dbReference type="PANTHER" id="PTHR11085:SF4">
    <property type="entry name" value="NAD-DEPENDENT PROTEIN DEACYLASE"/>
    <property type="match status" value="1"/>
</dbReference>
<gene>
    <name evidence="6" type="ORF">DU428_07825</name>
</gene>
<protein>
    <recommendedName>
        <fullName evidence="1">protein acetyllysine N-acetyltransferase</fullName>
        <ecNumber evidence="1">2.3.1.286</ecNumber>
    </recommendedName>
</protein>
<dbReference type="Gene3D" id="3.40.50.1220">
    <property type="entry name" value="TPP-binding domain"/>
    <property type="match status" value="1"/>
</dbReference>
<dbReference type="EMBL" id="QPIG01000002">
    <property type="protein sequence ID" value="RCU57689.1"/>
    <property type="molecule type" value="Genomic_DNA"/>
</dbReference>
<dbReference type="RefSeq" id="WP_113965958.1">
    <property type="nucleotide sequence ID" value="NZ_JAWVXR010000002.1"/>
</dbReference>
<dbReference type="InterPro" id="IPR026590">
    <property type="entry name" value="Ssirtuin_cat_dom"/>
</dbReference>
<evidence type="ECO:0000256" key="2">
    <source>
        <dbReference type="ARBA" id="ARBA00022679"/>
    </source>
</evidence>
<dbReference type="SUPFAM" id="SSF52467">
    <property type="entry name" value="DHS-like NAD/FAD-binding domain"/>
    <property type="match status" value="1"/>
</dbReference>
<dbReference type="InterPro" id="IPR003000">
    <property type="entry name" value="Sirtuin"/>
</dbReference>
<evidence type="ECO:0000313" key="7">
    <source>
        <dbReference type="Proteomes" id="UP000252249"/>
    </source>
</evidence>
<reference evidence="6 7" key="1">
    <citation type="submission" date="2018-07" db="EMBL/GenBank/DDBJ databases">
        <title>Oceanihabitans testaceum sp. nov., isolated from marine sediment.</title>
        <authorList>
            <person name="Li C.-M."/>
        </authorList>
    </citation>
    <scope>NUCLEOTIDE SEQUENCE [LARGE SCALE GENOMIC DNA]</scope>
    <source>
        <strain evidence="6 7">S9-10</strain>
    </source>
</reference>
<organism evidence="6 7">
    <name type="scientific">Oceanihabitans sediminis</name>
    <dbReference type="NCBI Taxonomy" id="1812012"/>
    <lineage>
        <taxon>Bacteria</taxon>
        <taxon>Pseudomonadati</taxon>
        <taxon>Bacteroidota</taxon>
        <taxon>Flavobacteriia</taxon>
        <taxon>Flavobacteriales</taxon>
        <taxon>Flavobacteriaceae</taxon>
        <taxon>Oceanihabitans</taxon>
    </lineage>
</organism>
<evidence type="ECO:0000259" key="5">
    <source>
        <dbReference type="PROSITE" id="PS50305"/>
    </source>
</evidence>
<keyword evidence="2" id="KW-0808">Transferase</keyword>
<evidence type="ECO:0000256" key="4">
    <source>
        <dbReference type="PROSITE-ProRule" id="PRU00236"/>
    </source>
</evidence>
<evidence type="ECO:0000256" key="1">
    <source>
        <dbReference type="ARBA" id="ARBA00012928"/>
    </source>
</evidence>
<feature type="domain" description="Deacetylase sirtuin-type" evidence="5">
    <location>
        <begin position="1"/>
        <end position="229"/>
    </location>
</feature>
<sequence>MNQKHHIVFFTGAGISQESGIETFRDTNGLWHNNKIEDIASKEGFEKKPQKVLDFYNERRIKVEKVQPNLAHELIASLEDRYKVSVITQNVDDLHERAGSSNVLHLHGELNKCRSSKDASFIYPCTKPIQVGDLAEDASQLRPHIVWFGEEVTEIEKAIEITQTADLFIIIGTSMVVQPAGSLLLSVPVDAQTVYIDTNPDVEEGINLLVLKEKATDGMKQLVEDYLPY</sequence>
<dbReference type="GO" id="GO:0017136">
    <property type="term" value="F:histone deacetylase activity, NAD-dependent"/>
    <property type="evidence" value="ECO:0007669"/>
    <property type="project" value="TreeGrafter"/>
</dbReference>
<keyword evidence="7" id="KW-1185">Reference proteome</keyword>
<dbReference type="InterPro" id="IPR026591">
    <property type="entry name" value="Sirtuin_cat_small_dom_sf"/>
</dbReference>